<protein>
    <submittedName>
        <fullName evidence="2">CIC11C00000005288</fullName>
    </submittedName>
</protein>
<evidence type="ECO:0000313" key="3">
    <source>
        <dbReference type="Proteomes" id="UP000182334"/>
    </source>
</evidence>
<dbReference type="SUPFAM" id="SSF47954">
    <property type="entry name" value="Cyclin-like"/>
    <property type="match status" value="1"/>
</dbReference>
<dbReference type="InterPro" id="IPR012104">
    <property type="entry name" value="PHO85_cyclin_1/2/9"/>
</dbReference>
<sequence>MSDKEALKLFSRQPVTQEMVEFLASTTSSVIQVKPKANMSSQIGSLVVTPVTCVSLTKFINRLIEYSNVQTPTLMASLVYLNRLRNVLPGNAVGMETTRHRIFLAALILSAKSLNDSSPLNKHWTKYTDGLMTNTEVNSAERELIGLLNWNLNVAQDELVTVLQPFLVPIKQSLEKRMLSESAAKLEYYRLSNYQSTTSIASRSSSKYSLFSNSSASSYSLRSAASSYNDLTAHADRKPLGERSMSSLNNTKIPLSKRTNFSNTLLPPAPVR</sequence>
<accession>A0A1L0D2G4</accession>
<dbReference type="InterPro" id="IPR036915">
    <property type="entry name" value="Cyclin-like_sf"/>
</dbReference>
<evidence type="ECO:0000313" key="2">
    <source>
        <dbReference type="EMBL" id="SGZ50152.1"/>
    </source>
</evidence>
<dbReference type="STRING" id="45354.A0A1L0D2G4"/>
<dbReference type="PANTHER" id="PTHR15615:SF10">
    <property type="entry name" value="PHO85 CYCLIN-2-RELATED"/>
    <property type="match status" value="1"/>
</dbReference>
<gene>
    <name evidence="2" type="ORF">SAMEA4029010_CIC11G00000005288</name>
</gene>
<name>A0A1L0D2G4_9ASCO</name>
<dbReference type="Pfam" id="PF00134">
    <property type="entry name" value="Cyclin_N"/>
    <property type="match status" value="1"/>
</dbReference>
<feature type="domain" description="Cyclin N-terminal" evidence="1">
    <location>
        <begin position="48"/>
        <end position="153"/>
    </location>
</feature>
<dbReference type="PIRSF" id="PIRSF016511">
    <property type="entry name" value="Cyclin_Pcl"/>
    <property type="match status" value="1"/>
</dbReference>
<proteinExistence type="predicted"/>
<dbReference type="AlphaFoldDB" id="A0A1L0D2G4"/>
<organism evidence="2 3">
    <name type="scientific">Sungouiella intermedia</name>
    <dbReference type="NCBI Taxonomy" id="45354"/>
    <lineage>
        <taxon>Eukaryota</taxon>
        <taxon>Fungi</taxon>
        <taxon>Dikarya</taxon>
        <taxon>Ascomycota</taxon>
        <taxon>Saccharomycotina</taxon>
        <taxon>Pichiomycetes</taxon>
        <taxon>Metschnikowiaceae</taxon>
        <taxon>Sungouiella</taxon>
    </lineage>
</organism>
<dbReference type="CDD" id="cd20557">
    <property type="entry name" value="CYCLIN_ScPCL1-like"/>
    <property type="match status" value="1"/>
</dbReference>
<dbReference type="Gene3D" id="1.10.472.10">
    <property type="entry name" value="Cyclin-like"/>
    <property type="match status" value="1"/>
</dbReference>
<dbReference type="PANTHER" id="PTHR15615">
    <property type="match status" value="1"/>
</dbReference>
<reference evidence="2 3" key="1">
    <citation type="submission" date="2016-10" db="EMBL/GenBank/DDBJ databases">
        <authorList>
            <person name="de Groot N.N."/>
        </authorList>
    </citation>
    <scope>NUCLEOTIDE SEQUENCE [LARGE SCALE GENOMIC DNA]</scope>
    <source>
        <strain evidence="2 3">CBS 141442</strain>
    </source>
</reference>
<keyword evidence="3" id="KW-1185">Reference proteome</keyword>
<dbReference type="GO" id="GO:0019901">
    <property type="term" value="F:protein kinase binding"/>
    <property type="evidence" value="ECO:0007669"/>
    <property type="project" value="InterPro"/>
</dbReference>
<dbReference type="InterPro" id="IPR006671">
    <property type="entry name" value="Cyclin_N"/>
</dbReference>
<dbReference type="GO" id="GO:0000307">
    <property type="term" value="C:cyclin-dependent protein kinase holoenzyme complex"/>
    <property type="evidence" value="ECO:0007669"/>
    <property type="project" value="TreeGrafter"/>
</dbReference>
<evidence type="ECO:0000259" key="1">
    <source>
        <dbReference type="Pfam" id="PF00134"/>
    </source>
</evidence>
<dbReference type="OrthoDB" id="10250320at2759"/>
<dbReference type="Proteomes" id="UP000182334">
    <property type="component" value="Chromosome II"/>
</dbReference>
<dbReference type="InterPro" id="IPR013922">
    <property type="entry name" value="Cyclin_PHO80-like"/>
</dbReference>
<dbReference type="GO" id="GO:0005634">
    <property type="term" value="C:nucleus"/>
    <property type="evidence" value="ECO:0007669"/>
    <property type="project" value="TreeGrafter"/>
</dbReference>
<dbReference type="EMBL" id="LT635757">
    <property type="protein sequence ID" value="SGZ50152.1"/>
    <property type="molecule type" value="Genomic_DNA"/>
</dbReference>
<dbReference type="GO" id="GO:0016538">
    <property type="term" value="F:cyclin-dependent protein serine/threonine kinase regulator activity"/>
    <property type="evidence" value="ECO:0007669"/>
    <property type="project" value="TreeGrafter"/>
</dbReference>
<dbReference type="GO" id="GO:0051726">
    <property type="term" value="P:regulation of cell cycle"/>
    <property type="evidence" value="ECO:0007669"/>
    <property type="project" value="InterPro"/>
</dbReference>